<evidence type="ECO:0000256" key="1">
    <source>
        <dbReference type="SAM" id="MobiDB-lite"/>
    </source>
</evidence>
<gene>
    <name evidence="2" type="ORF">TrRE_jg6041</name>
</gene>
<evidence type="ECO:0000313" key="2">
    <source>
        <dbReference type="EMBL" id="GMI08466.1"/>
    </source>
</evidence>
<evidence type="ECO:0000313" key="3">
    <source>
        <dbReference type="Proteomes" id="UP001165082"/>
    </source>
</evidence>
<feature type="region of interest" description="Disordered" evidence="1">
    <location>
        <begin position="1"/>
        <end position="25"/>
    </location>
</feature>
<proteinExistence type="predicted"/>
<dbReference type="Proteomes" id="UP001165082">
    <property type="component" value="Unassembled WGS sequence"/>
</dbReference>
<sequence length="145" mass="15209">MSDSSSDSDEPNFIPQGVLRKRKGWAGEEMEFSRGATAEGGQINEASLKETFQNREVGVGYQHSTVMRQKTGLGVGVGKVVDMTGGGGGGGGEGGKKRKVDEGGSGSGGNAAKPGDVKKRLLASEEMREFKKQLKKMIPPPPTRG</sequence>
<feature type="compositionally biased region" description="Gly residues" evidence="1">
    <location>
        <begin position="84"/>
        <end position="93"/>
    </location>
</feature>
<feature type="region of interest" description="Disordered" evidence="1">
    <location>
        <begin position="84"/>
        <end position="145"/>
    </location>
</feature>
<accession>A0A9W7CLD8</accession>
<protein>
    <submittedName>
        <fullName evidence="2">Uncharacterized protein</fullName>
    </submittedName>
</protein>
<comment type="caution">
    <text evidence="2">The sequence shown here is derived from an EMBL/GenBank/DDBJ whole genome shotgun (WGS) entry which is preliminary data.</text>
</comment>
<name>A0A9W7CLD8_9STRA</name>
<dbReference type="OrthoDB" id="203803at2759"/>
<dbReference type="AlphaFoldDB" id="A0A9W7CLD8"/>
<feature type="compositionally biased region" description="Acidic residues" evidence="1">
    <location>
        <begin position="1"/>
        <end position="10"/>
    </location>
</feature>
<reference evidence="2" key="1">
    <citation type="submission" date="2022-07" db="EMBL/GenBank/DDBJ databases">
        <title>Genome analysis of Parmales, a sister group of diatoms, reveals the evolutionary specialization of diatoms from phago-mixotrophs to photoautotrophs.</title>
        <authorList>
            <person name="Ban H."/>
            <person name="Sato S."/>
            <person name="Yoshikawa S."/>
            <person name="Kazumasa Y."/>
            <person name="Nakamura Y."/>
            <person name="Ichinomiya M."/>
            <person name="Saitoh K."/>
            <person name="Sato N."/>
            <person name="Blanc-Mathieu R."/>
            <person name="Endo H."/>
            <person name="Kuwata A."/>
            <person name="Ogata H."/>
        </authorList>
    </citation>
    <scope>NUCLEOTIDE SEQUENCE</scope>
</reference>
<keyword evidence="3" id="KW-1185">Reference proteome</keyword>
<feature type="compositionally biased region" description="Basic and acidic residues" evidence="1">
    <location>
        <begin position="115"/>
        <end position="132"/>
    </location>
</feature>
<dbReference type="EMBL" id="BRXZ01000266">
    <property type="protein sequence ID" value="GMI08466.1"/>
    <property type="molecule type" value="Genomic_DNA"/>
</dbReference>
<organism evidence="2 3">
    <name type="scientific">Triparma retinervis</name>
    <dbReference type="NCBI Taxonomy" id="2557542"/>
    <lineage>
        <taxon>Eukaryota</taxon>
        <taxon>Sar</taxon>
        <taxon>Stramenopiles</taxon>
        <taxon>Ochrophyta</taxon>
        <taxon>Bolidophyceae</taxon>
        <taxon>Parmales</taxon>
        <taxon>Triparmaceae</taxon>
        <taxon>Triparma</taxon>
    </lineage>
</organism>